<dbReference type="PRINTS" id="PR00411">
    <property type="entry name" value="PNDRDTASEI"/>
</dbReference>
<evidence type="ECO:0000256" key="8">
    <source>
        <dbReference type="ARBA" id="ARBA00022857"/>
    </source>
</evidence>
<evidence type="ECO:0000256" key="5">
    <source>
        <dbReference type="ARBA" id="ARBA00022490"/>
    </source>
</evidence>
<dbReference type="PANTHER" id="PTHR22912">
    <property type="entry name" value="DISULFIDE OXIDOREDUCTASE"/>
    <property type="match status" value="1"/>
</dbReference>
<comment type="cofactor">
    <cofactor evidence="1">
        <name>FAD</name>
        <dbReference type="ChEBI" id="CHEBI:57692"/>
    </cofactor>
</comment>
<reference evidence="13" key="1">
    <citation type="journal article" date="2014" name="Front. Microbiol.">
        <title>High frequency of phylogenetically diverse reductive dehalogenase-homologous genes in deep subseafloor sedimentary metagenomes.</title>
        <authorList>
            <person name="Kawai M."/>
            <person name="Futagami T."/>
            <person name="Toyoda A."/>
            <person name="Takaki Y."/>
            <person name="Nishi S."/>
            <person name="Hori S."/>
            <person name="Arai W."/>
            <person name="Tsubouchi T."/>
            <person name="Morono Y."/>
            <person name="Uchiyama I."/>
            <person name="Ito T."/>
            <person name="Fujiyama A."/>
            <person name="Inagaki F."/>
            <person name="Takami H."/>
        </authorList>
    </citation>
    <scope>NUCLEOTIDE SEQUENCE</scope>
    <source>
        <strain evidence="13">Expedition CK06-06</strain>
    </source>
</reference>
<keyword evidence="10" id="KW-0520">NAD</keyword>
<dbReference type="AlphaFoldDB" id="X1A6D8"/>
<evidence type="ECO:0000313" key="13">
    <source>
        <dbReference type="EMBL" id="GAG77710.1"/>
    </source>
</evidence>
<feature type="non-terminal residue" evidence="13">
    <location>
        <position position="1"/>
    </location>
</feature>
<evidence type="ECO:0000256" key="11">
    <source>
        <dbReference type="ARBA" id="ARBA00031183"/>
    </source>
</evidence>
<dbReference type="SUPFAM" id="SSF55424">
    <property type="entry name" value="FAD/NAD-linked reductases, dimerisation (C-terminal) domain"/>
    <property type="match status" value="1"/>
</dbReference>
<organism evidence="13">
    <name type="scientific">marine sediment metagenome</name>
    <dbReference type="NCBI Taxonomy" id="412755"/>
    <lineage>
        <taxon>unclassified sequences</taxon>
        <taxon>metagenomes</taxon>
        <taxon>ecological metagenomes</taxon>
    </lineage>
</organism>
<dbReference type="Gene3D" id="3.30.390.30">
    <property type="match status" value="1"/>
</dbReference>
<feature type="domain" description="Pyridine nucleotide-disulphide oxidoreductase dimerisation" evidence="12">
    <location>
        <begin position="1"/>
        <end position="99"/>
    </location>
</feature>
<accession>X1A6D8</accession>
<proteinExistence type="predicted"/>
<sequence length="115" mass="12721">GKTEEECKIEKIDYVAGKATYNNNARGMIIGDSDGFLKLIFEFNNDLSCPMKLLGVHVIGEIASELIHIGVSALIMGASSNLFIDTCFNYPTLGELYKYATYDAMGNRARRLESE</sequence>
<gene>
    <name evidence="13" type="ORF">S01H4_25543</name>
</gene>
<dbReference type="EMBL" id="BART01012169">
    <property type="protein sequence ID" value="GAG77710.1"/>
    <property type="molecule type" value="Genomic_DNA"/>
</dbReference>
<dbReference type="InterPro" id="IPR050151">
    <property type="entry name" value="Class-I_Pyr_Nuc-Dis_Oxidored"/>
</dbReference>
<keyword evidence="6" id="KW-0285">Flavoprotein</keyword>
<keyword evidence="5" id="KW-0963">Cytoplasm</keyword>
<dbReference type="GO" id="GO:0004148">
    <property type="term" value="F:dihydrolipoyl dehydrogenase (NADH) activity"/>
    <property type="evidence" value="ECO:0007669"/>
    <property type="project" value="TreeGrafter"/>
</dbReference>
<protein>
    <recommendedName>
        <fullName evidence="4">NAD(P)(+) transhydrogenase (Si-specific)</fullName>
        <ecNumber evidence="4">1.6.1.1</ecNumber>
    </recommendedName>
    <alternativeName>
        <fullName evidence="11">NAD(P)(+) transhydrogenase [B-specific]</fullName>
    </alternativeName>
</protein>
<evidence type="ECO:0000259" key="12">
    <source>
        <dbReference type="Pfam" id="PF02852"/>
    </source>
</evidence>
<comment type="function">
    <text evidence="2">Conversion of NADPH, generated by peripheral catabolic pathways, to NADH, which can enter the respiratory chain for energy generation.</text>
</comment>
<dbReference type="Pfam" id="PF02852">
    <property type="entry name" value="Pyr_redox_dim"/>
    <property type="match status" value="1"/>
</dbReference>
<comment type="caution">
    <text evidence="13">The sequence shown here is derived from an EMBL/GenBank/DDBJ whole genome shotgun (WGS) entry which is preliminary data.</text>
</comment>
<dbReference type="GO" id="GO:0006103">
    <property type="term" value="P:2-oxoglutarate metabolic process"/>
    <property type="evidence" value="ECO:0007669"/>
    <property type="project" value="TreeGrafter"/>
</dbReference>
<keyword evidence="7" id="KW-0274">FAD</keyword>
<dbReference type="GO" id="GO:0050660">
    <property type="term" value="F:flavin adenine dinucleotide binding"/>
    <property type="evidence" value="ECO:0007669"/>
    <property type="project" value="TreeGrafter"/>
</dbReference>
<keyword evidence="9" id="KW-0560">Oxidoreductase</keyword>
<comment type="subcellular location">
    <subcellularLocation>
        <location evidence="3">Cytoplasm</location>
    </subcellularLocation>
</comment>
<evidence type="ECO:0000256" key="9">
    <source>
        <dbReference type="ARBA" id="ARBA00023002"/>
    </source>
</evidence>
<evidence type="ECO:0000256" key="7">
    <source>
        <dbReference type="ARBA" id="ARBA00022827"/>
    </source>
</evidence>
<evidence type="ECO:0000256" key="4">
    <source>
        <dbReference type="ARBA" id="ARBA00012772"/>
    </source>
</evidence>
<keyword evidence="8" id="KW-0521">NADP</keyword>
<dbReference type="GO" id="GO:0003957">
    <property type="term" value="F:NAD(P)+ transhydrogenase (Si-specific) activity"/>
    <property type="evidence" value="ECO:0007669"/>
    <property type="project" value="UniProtKB-EC"/>
</dbReference>
<dbReference type="InterPro" id="IPR016156">
    <property type="entry name" value="FAD/NAD-linked_Rdtase_dimer_sf"/>
</dbReference>
<evidence type="ECO:0000256" key="10">
    <source>
        <dbReference type="ARBA" id="ARBA00023027"/>
    </source>
</evidence>
<evidence type="ECO:0000256" key="6">
    <source>
        <dbReference type="ARBA" id="ARBA00022630"/>
    </source>
</evidence>
<evidence type="ECO:0000256" key="2">
    <source>
        <dbReference type="ARBA" id="ARBA00002842"/>
    </source>
</evidence>
<dbReference type="EC" id="1.6.1.1" evidence="4"/>
<dbReference type="PANTHER" id="PTHR22912:SF93">
    <property type="entry name" value="SOLUBLE PYRIDINE NUCLEOTIDE TRANSHYDROGENASE"/>
    <property type="match status" value="1"/>
</dbReference>
<evidence type="ECO:0000256" key="1">
    <source>
        <dbReference type="ARBA" id="ARBA00001974"/>
    </source>
</evidence>
<dbReference type="InterPro" id="IPR004099">
    <property type="entry name" value="Pyr_nucl-diS_OxRdtase_dimer"/>
</dbReference>
<dbReference type="GO" id="GO:0005829">
    <property type="term" value="C:cytosol"/>
    <property type="evidence" value="ECO:0007669"/>
    <property type="project" value="TreeGrafter"/>
</dbReference>
<evidence type="ECO:0000256" key="3">
    <source>
        <dbReference type="ARBA" id="ARBA00004496"/>
    </source>
</evidence>
<name>X1A6D8_9ZZZZ</name>